<dbReference type="SUPFAM" id="SSF53649">
    <property type="entry name" value="Alkaline phosphatase-like"/>
    <property type="match status" value="1"/>
</dbReference>
<dbReference type="KEGG" id="aagg:ETAA8_17070"/>
<dbReference type="OrthoDB" id="9783154at2"/>
<keyword evidence="3 7" id="KW-0378">Hydrolase</keyword>
<keyword evidence="5" id="KW-0732">Signal</keyword>
<dbReference type="AlphaFoldDB" id="A0A517Y8R1"/>
<dbReference type="PROSITE" id="PS00523">
    <property type="entry name" value="SULFATASE_1"/>
    <property type="match status" value="1"/>
</dbReference>
<evidence type="ECO:0000256" key="2">
    <source>
        <dbReference type="ARBA" id="ARBA00022723"/>
    </source>
</evidence>
<evidence type="ECO:0000313" key="7">
    <source>
        <dbReference type="EMBL" id="QDU26627.1"/>
    </source>
</evidence>
<organism evidence="7 8">
    <name type="scientific">Anatilimnocola aggregata</name>
    <dbReference type="NCBI Taxonomy" id="2528021"/>
    <lineage>
        <taxon>Bacteria</taxon>
        <taxon>Pseudomonadati</taxon>
        <taxon>Planctomycetota</taxon>
        <taxon>Planctomycetia</taxon>
        <taxon>Pirellulales</taxon>
        <taxon>Pirellulaceae</taxon>
        <taxon>Anatilimnocola</taxon>
    </lineage>
</organism>
<dbReference type="InterPro" id="IPR024607">
    <property type="entry name" value="Sulfatase_CS"/>
</dbReference>
<evidence type="ECO:0000256" key="3">
    <source>
        <dbReference type="ARBA" id="ARBA00022801"/>
    </source>
</evidence>
<gene>
    <name evidence="7" type="primary">atsA_12</name>
    <name evidence="7" type="ORF">ETAA8_17070</name>
</gene>
<dbReference type="Gene3D" id="3.40.720.10">
    <property type="entry name" value="Alkaline Phosphatase, subunit A"/>
    <property type="match status" value="1"/>
</dbReference>
<dbReference type="EMBL" id="CP036274">
    <property type="protein sequence ID" value="QDU26627.1"/>
    <property type="molecule type" value="Genomic_DNA"/>
</dbReference>
<sequence length="449" mass="49659" precursor="true">MNRQLICAVACVVAIALLSPVVANDVASLPNIVLIVADDLGYGDLGCYGGQRARTPHLDRLAQEGLRLTDFHANAASCSPTRAALLTGQYQQRSGVVEALSERSPGLPDEARTIAEYLKSAGYDTGIFGKWHLGSKPESRALPNRQGFDVFCGARHGGIDYVSHVDRYGRLDWWHDEKPVDEAGYATDLLAEHAVRFIEGRRTRPFFLYLPHLAVHFPWMEPGDESYREVGKNYDDRTKTGPHAPENVPRVVDKMVERLDDGVGKVMDCLRRLKLERNTLVIFTSDNGGYVHYAGAKNVSSNAPLRGGKIGMYEGGHRVPCLAWWPSKIAAGGVNYATMMTMDLLPTCLELAGLPLPPAGGPTALDGVSLVPVLLRDEPIAERTLFWQTGDMKAVRRGPWKVVIQHDQPAELYNLTTDLGERKNLASHEPKHMRDMLTALEVWQSQFIK</sequence>
<dbReference type="PANTHER" id="PTHR42693:SF53">
    <property type="entry name" value="ENDO-4-O-SULFATASE"/>
    <property type="match status" value="1"/>
</dbReference>
<feature type="chain" id="PRO_5021708715" evidence="5">
    <location>
        <begin position="24"/>
        <end position="449"/>
    </location>
</feature>
<accession>A0A517Y8R1</accession>
<dbReference type="InterPro" id="IPR017850">
    <property type="entry name" value="Alkaline_phosphatase_core_sf"/>
</dbReference>
<name>A0A517Y8R1_9BACT</name>
<proteinExistence type="inferred from homology"/>
<dbReference type="PANTHER" id="PTHR42693">
    <property type="entry name" value="ARYLSULFATASE FAMILY MEMBER"/>
    <property type="match status" value="1"/>
</dbReference>
<evidence type="ECO:0000256" key="5">
    <source>
        <dbReference type="SAM" id="SignalP"/>
    </source>
</evidence>
<dbReference type="EC" id="3.1.6.1" evidence="7"/>
<dbReference type="InterPro" id="IPR000917">
    <property type="entry name" value="Sulfatase_N"/>
</dbReference>
<dbReference type="Pfam" id="PF00884">
    <property type="entry name" value="Sulfatase"/>
    <property type="match status" value="1"/>
</dbReference>
<feature type="domain" description="Sulfatase N-terminal" evidence="6">
    <location>
        <begin position="30"/>
        <end position="353"/>
    </location>
</feature>
<evidence type="ECO:0000259" key="6">
    <source>
        <dbReference type="Pfam" id="PF00884"/>
    </source>
</evidence>
<dbReference type="InterPro" id="IPR050738">
    <property type="entry name" value="Sulfatase"/>
</dbReference>
<dbReference type="GO" id="GO:0004065">
    <property type="term" value="F:arylsulfatase activity"/>
    <property type="evidence" value="ECO:0007669"/>
    <property type="project" value="UniProtKB-EC"/>
</dbReference>
<reference evidence="7 8" key="1">
    <citation type="submission" date="2019-02" db="EMBL/GenBank/DDBJ databases">
        <title>Deep-cultivation of Planctomycetes and their phenomic and genomic characterization uncovers novel biology.</title>
        <authorList>
            <person name="Wiegand S."/>
            <person name="Jogler M."/>
            <person name="Boedeker C."/>
            <person name="Pinto D."/>
            <person name="Vollmers J."/>
            <person name="Rivas-Marin E."/>
            <person name="Kohn T."/>
            <person name="Peeters S.H."/>
            <person name="Heuer A."/>
            <person name="Rast P."/>
            <person name="Oberbeckmann S."/>
            <person name="Bunk B."/>
            <person name="Jeske O."/>
            <person name="Meyerdierks A."/>
            <person name="Storesund J.E."/>
            <person name="Kallscheuer N."/>
            <person name="Luecker S."/>
            <person name="Lage O.M."/>
            <person name="Pohl T."/>
            <person name="Merkel B.J."/>
            <person name="Hornburger P."/>
            <person name="Mueller R.-W."/>
            <person name="Bruemmer F."/>
            <person name="Labrenz M."/>
            <person name="Spormann A.M."/>
            <person name="Op den Camp H."/>
            <person name="Overmann J."/>
            <person name="Amann R."/>
            <person name="Jetten M.S.M."/>
            <person name="Mascher T."/>
            <person name="Medema M.H."/>
            <person name="Devos D.P."/>
            <person name="Kaster A.-K."/>
            <person name="Ovreas L."/>
            <person name="Rohde M."/>
            <person name="Galperin M.Y."/>
            <person name="Jogler C."/>
        </authorList>
    </citation>
    <scope>NUCLEOTIDE SEQUENCE [LARGE SCALE GENOMIC DNA]</scope>
    <source>
        <strain evidence="7 8">ETA_A8</strain>
    </source>
</reference>
<evidence type="ECO:0000256" key="1">
    <source>
        <dbReference type="ARBA" id="ARBA00008779"/>
    </source>
</evidence>
<protein>
    <submittedName>
        <fullName evidence="7">Arylsulfatase</fullName>
        <ecNumber evidence="7">3.1.6.1</ecNumber>
    </submittedName>
</protein>
<evidence type="ECO:0000256" key="4">
    <source>
        <dbReference type="ARBA" id="ARBA00022837"/>
    </source>
</evidence>
<keyword evidence="2" id="KW-0479">Metal-binding</keyword>
<dbReference type="Gene3D" id="3.30.1120.10">
    <property type="match status" value="1"/>
</dbReference>
<evidence type="ECO:0000313" key="8">
    <source>
        <dbReference type="Proteomes" id="UP000315017"/>
    </source>
</evidence>
<keyword evidence="8" id="KW-1185">Reference proteome</keyword>
<keyword evidence="4" id="KW-0106">Calcium</keyword>
<dbReference type="RefSeq" id="WP_145087374.1">
    <property type="nucleotide sequence ID" value="NZ_CP036274.1"/>
</dbReference>
<comment type="similarity">
    <text evidence="1">Belongs to the sulfatase family.</text>
</comment>
<dbReference type="GO" id="GO:0046872">
    <property type="term" value="F:metal ion binding"/>
    <property type="evidence" value="ECO:0007669"/>
    <property type="project" value="UniProtKB-KW"/>
</dbReference>
<feature type="signal peptide" evidence="5">
    <location>
        <begin position="1"/>
        <end position="23"/>
    </location>
</feature>
<dbReference type="Proteomes" id="UP000315017">
    <property type="component" value="Chromosome"/>
</dbReference>